<organism evidence="8 9">
    <name type="scientific">Pseudolysinimonas kribbensis</name>
    <dbReference type="NCBI Taxonomy" id="433641"/>
    <lineage>
        <taxon>Bacteria</taxon>
        <taxon>Bacillati</taxon>
        <taxon>Actinomycetota</taxon>
        <taxon>Actinomycetes</taxon>
        <taxon>Micrococcales</taxon>
        <taxon>Microbacteriaceae</taxon>
        <taxon>Pseudolysinimonas</taxon>
    </lineage>
</organism>
<reference evidence="9" key="1">
    <citation type="journal article" date="2019" name="Int. J. Syst. Evol. Microbiol.">
        <title>The Global Catalogue of Microorganisms (GCM) 10K type strain sequencing project: providing services to taxonomists for standard genome sequencing and annotation.</title>
        <authorList>
            <consortium name="The Broad Institute Genomics Platform"/>
            <consortium name="The Broad Institute Genome Sequencing Center for Infectious Disease"/>
            <person name="Wu L."/>
            <person name="Ma J."/>
        </authorList>
    </citation>
    <scope>NUCLEOTIDE SEQUENCE [LARGE SCALE GENOMIC DNA]</scope>
    <source>
        <strain evidence="9">NBRC 108894</strain>
    </source>
</reference>
<keyword evidence="3" id="KW-0285">Flavoprotein</keyword>
<evidence type="ECO:0000256" key="4">
    <source>
        <dbReference type="ARBA" id="ARBA00022827"/>
    </source>
</evidence>
<evidence type="ECO:0000256" key="2">
    <source>
        <dbReference type="ARBA" id="ARBA00005466"/>
    </source>
</evidence>
<dbReference type="EMBL" id="BSVB01000001">
    <property type="protein sequence ID" value="GMA94928.1"/>
    <property type="molecule type" value="Genomic_DNA"/>
</dbReference>
<name>A0ABQ6K3A0_9MICO</name>
<feature type="region of interest" description="Disordered" evidence="6">
    <location>
        <begin position="233"/>
        <end position="265"/>
    </location>
</feature>
<evidence type="ECO:0000313" key="8">
    <source>
        <dbReference type="EMBL" id="GMA94928.1"/>
    </source>
</evidence>
<dbReference type="InterPro" id="IPR016166">
    <property type="entry name" value="FAD-bd_PCMH"/>
</dbReference>
<dbReference type="Gene3D" id="3.40.462.20">
    <property type="match status" value="1"/>
</dbReference>
<dbReference type="InterPro" id="IPR036318">
    <property type="entry name" value="FAD-bd_PCMH-like_sf"/>
</dbReference>
<keyword evidence="9" id="KW-1185">Reference proteome</keyword>
<dbReference type="Pfam" id="PF01565">
    <property type="entry name" value="FAD_binding_4"/>
    <property type="match status" value="1"/>
</dbReference>
<dbReference type="InterPro" id="IPR016169">
    <property type="entry name" value="FAD-bd_PCMH_sub2"/>
</dbReference>
<gene>
    <name evidence="8" type="ORF">GCM10025881_17520</name>
</gene>
<evidence type="ECO:0000256" key="3">
    <source>
        <dbReference type="ARBA" id="ARBA00022630"/>
    </source>
</evidence>
<keyword evidence="5" id="KW-0560">Oxidoreductase</keyword>
<comment type="caution">
    <text evidence="8">The sequence shown here is derived from an EMBL/GenBank/DDBJ whole genome shotgun (WGS) entry which is preliminary data.</text>
</comment>
<sequence>MRVGGGATWGDVVDVLQPRGLAISAGDTKSVGVGGLTLSGGIGWKVRRYGLALDSLLAVEIVTADGRLVRADTAELPDLFWAVRGGGGNFGVVTAFEFRAHRTTRVHFGRIAFAPAGRRQVLRGWAAHLRDAPDALTSIANLANPVAGGPDAPVEVFVAFDGDDPAEAGRAIDPLRRLGTVVADEVAIMPYDQILEPGGTPPPGIAFLTRSGFVDAASTAAMLDLLSDTSGSAGSPFISSAPSAEPSPACPGRPRPSRIVRPTSW</sequence>
<comment type="similarity">
    <text evidence="2">Belongs to the oxygen-dependent FAD-linked oxidoreductase family.</text>
</comment>
<evidence type="ECO:0000313" key="9">
    <source>
        <dbReference type="Proteomes" id="UP001157034"/>
    </source>
</evidence>
<dbReference type="Proteomes" id="UP001157034">
    <property type="component" value="Unassembled WGS sequence"/>
</dbReference>
<accession>A0ABQ6K3A0</accession>
<proteinExistence type="inferred from homology"/>
<keyword evidence="4" id="KW-0274">FAD</keyword>
<evidence type="ECO:0000259" key="7">
    <source>
        <dbReference type="PROSITE" id="PS51387"/>
    </source>
</evidence>
<dbReference type="InterPro" id="IPR006094">
    <property type="entry name" value="Oxid_FAD_bind_N"/>
</dbReference>
<dbReference type="InterPro" id="IPR050416">
    <property type="entry name" value="FAD-linked_Oxidoreductase"/>
</dbReference>
<evidence type="ECO:0000256" key="5">
    <source>
        <dbReference type="ARBA" id="ARBA00023002"/>
    </source>
</evidence>
<dbReference type="SUPFAM" id="SSF56176">
    <property type="entry name" value="FAD-binding/transporter-associated domain-like"/>
    <property type="match status" value="1"/>
</dbReference>
<evidence type="ECO:0000256" key="1">
    <source>
        <dbReference type="ARBA" id="ARBA00001974"/>
    </source>
</evidence>
<dbReference type="PROSITE" id="PS51387">
    <property type="entry name" value="FAD_PCMH"/>
    <property type="match status" value="1"/>
</dbReference>
<comment type="cofactor">
    <cofactor evidence="1">
        <name>FAD</name>
        <dbReference type="ChEBI" id="CHEBI:57692"/>
    </cofactor>
</comment>
<feature type="compositionally biased region" description="Low complexity" evidence="6">
    <location>
        <begin position="235"/>
        <end position="247"/>
    </location>
</feature>
<dbReference type="PANTHER" id="PTHR42973">
    <property type="entry name" value="BINDING OXIDOREDUCTASE, PUTATIVE (AFU_ORTHOLOGUE AFUA_1G17690)-RELATED"/>
    <property type="match status" value="1"/>
</dbReference>
<dbReference type="PANTHER" id="PTHR42973:SF39">
    <property type="entry name" value="FAD-BINDING PCMH-TYPE DOMAIN-CONTAINING PROTEIN"/>
    <property type="match status" value="1"/>
</dbReference>
<feature type="domain" description="FAD-binding PCMH-type" evidence="7">
    <location>
        <begin position="1"/>
        <end position="103"/>
    </location>
</feature>
<evidence type="ECO:0000256" key="6">
    <source>
        <dbReference type="SAM" id="MobiDB-lite"/>
    </source>
</evidence>
<protein>
    <recommendedName>
        <fullName evidence="7">FAD-binding PCMH-type domain-containing protein</fullName>
    </recommendedName>
</protein>
<dbReference type="Gene3D" id="3.30.465.10">
    <property type="match status" value="1"/>
</dbReference>